<dbReference type="EMBL" id="JARKIE010000438">
    <property type="protein sequence ID" value="KAJ7639917.1"/>
    <property type="molecule type" value="Genomic_DNA"/>
</dbReference>
<sequence length="289" mass="31368">MHAPYVWLITGASGGFGKCLVNSVLARGDRVIATARSLEKMGDLPKTDSIRLLQLDVTAGAAALTGIMAEAVAFWGRIDVLVNNAGYGAKALVEEAGSAEMRVQYETNVFGTLDVTTAVLPYMRAERSGTIVMIGSRTSWRPELTSTGLYASSKAALRVFSETLAVELEPFAIRMLIVEPAAFRTDALIRKSVYTDNPIPDYNAMRDAAIQRYKDMHRALRGDPAKAMEAVTDVVRGEGAAAGKQWPLYLILGDLGVKGVAEKCDRVLHLLEEWKEVSTGLDIDPEEDC</sequence>
<dbReference type="Proteomes" id="UP001221757">
    <property type="component" value="Unassembled WGS sequence"/>
</dbReference>
<accession>A0AAD7C649</accession>
<dbReference type="PRINTS" id="PR00080">
    <property type="entry name" value="SDRFAMILY"/>
</dbReference>
<evidence type="ECO:0000313" key="5">
    <source>
        <dbReference type="EMBL" id="KAJ7693027.1"/>
    </source>
</evidence>
<comment type="similarity">
    <text evidence="1 3">Belongs to the short-chain dehydrogenases/reductases (SDR) family.</text>
</comment>
<keyword evidence="2" id="KW-0560">Oxidoreductase</keyword>
<reference evidence="4" key="1">
    <citation type="submission" date="2023-03" db="EMBL/GenBank/DDBJ databases">
        <title>Massive genome expansion in bonnet fungi (Mycena s.s.) driven by repeated elements and novel gene families across ecological guilds.</title>
        <authorList>
            <consortium name="Lawrence Berkeley National Laboratory"/>
            <person name="Harder C.B."/>
            <person name="Miyauchi S."/>
            <person name="Viragh M."/>
            <person name="Kuo A."/>
            <person name="Thoen E."/>
            <person name="Andreopoulos B."/>
            <person name="Lu D."/>
            <person name="Skrede I."/>
            <person name="Drula E."/>
            <person name="Henrissat B."/>
            <person name="Morin E."/>
            <person name="Kohler A."/>
            <person name="Barry K."/>
            <person name="LaButti K."/>
            <person name="Morin E."/>
            <person name="Salamov A."/>
            <person name="Lipzen A."/>
            <person name="Mereny Z."/>
            <person name="Hegedus B."/>
            <person name="Baldrian P."/>
            <person name="Stursova M."/>
            <person name="Weitz H."/>
            <person name="Taylor A."/>
            <person name="Grigoriev I.V."/>
            <person name="Nagy L.G."/>
            <person name="Martin F."/>
            <person name="Kauserud H."/>
        </authorList>
    </citation>
    <scope>NUCLEOTIDE SEQUENCE</scope>
    <source>
        <strain evidence="4">CBHHK067</strain>
    </source>
</reference>
<dbReference type="Gene3D" id="3.40.50.720">
    <property type="entry name" value="NAD(P)-binding Rossmann-like Domain"/>
    <property type="match status" value="1"/>
</dbReference>
<dbReference type="InterPro" id="IPR051911">
    <property type="entry name" value="SDR_oxidoreductase"/>
</dbReference>
<dbReference type="SUPFAM" id="SSF51735">
    <property type="entry name" value="NAD(P)-binding Rossmann-fold domains"/>
    <property type="match status" value="1"/>
</dbReference>
<dbReference type="InterPro" id="IPR036291">
    <property type="entry name" value="NAD(P)-bd_dom_sf"/>
</dbReference>
<protein>
    <recommendedName>
        <fullName evidence="7">NAD(P)-binding protein</fullName>
    </recommendedName>
</protein>
<evidence type="ECO:0000313" key="4">
    <source>
        <dbReference type="EMBL" id="KAJ7639917.1"/>
    </source>
</evidence>
<dbReference type="GO" id="GO:0016491">
    <property type="term" value="F:oxidoreductase activity"/>
    <property type="evidence" value="ECO:0007669"/>
    <property type="project" value="UniProtKB-KW"/>
</dbReference>
<dbReference type="PRINTS" id="PR00081">
    <property type="entry name" value="GDHRDH"/>
</dbReference>
<gene>
    <name evidence="5" type="ORF">B0H17DRAFT_1010325</name>
    <name evidence="4" type="ORF">B0H17DRAFT_1339399</name>
</gene>
<dbReference type="Pfam" id="PF00106">
    <property type="entry name" value="adh_short"/>
    <property type="match status" value="1"/>
</dbReference>
<proteinExistence type="inferred from homology"/>
<dbReference type="CDD" id="cd05374">
    <property type="entry name" value="17beta-HSD-like_SDR_c"/>
    <property type="match status" value="1"/>
</dbReference>
<dbReference type="InterPro" id="IPR002347">
    <property type="entry name" value="SDR_fam"/>
</dbReference>
<evidence type="ECO:0000256" key="2">
    <source>
        <dbReference type="ARBA" id="ARBA00023002"/>
    </source>
</evidence>
<dbReference type="PANTHER" id="PTHR43976">
    <property type="entry name" value="SHORT CHAIN DEHYDROGENASE"/>
    <property type="match status" value="1"/>
</dbReference>
<evidence type="ECO:0000256" key="1">
    <source>
        <dbReference type="ARBA" id="ARBA00006484"/>
    </source>
</evidence>
<organism evidence="4 6">
    <name type="scientific">Mycena rosella</name>
    <name type="common">Pink bonnet</name>
    <name type="synonym">Agaricus rosellus</name>
    <dbReference type="NCBI Taxonomy" id="1033263"/>
    <lineage>
        <taxon>Eukaryota</taxon>
        <taxon>Fungi</taxon>
        <taxon>Dikarya</taxon>
        <taxon>Basidiomycota</taxon>
        <taxon>Agaricomycotina</taxon>
        <taxon>Agaricomycetes</taxon>
        <taxon>Agaricomycetidae</taxon>
        <taxon>Agaricales</taxon>
        <taxon>Marasmiineae</taxon>
        <taxon>Mycenaceae</taxon>
        <taxon>Mycena</taxon>
    </lineage>
</organism>
<dbReference type="EMBL" id="JARKIE010000048">
    <property type="protein sequence ID" value="KAJ7693027.1"/>
    <property type="molecule type" value="Genomic_DNA"/>
</dbReference>
<dbReference type="PANTHER" id="PTHR43976:SF16">
    <property type="entry name" value="SHORT-CHAIN DEHYDROGENASE_REDUCTASE FAMILY PROTEIN"/>
    <property type="match status" value="1"/>
</dbReference>
<name>A0AAD7C649_MYCRO</name>
<evidence type="ECO:0008006" key="7">
    <source>
        <dbReference type="Google" id="ProtNLM"/>
    </source>
</evidence>
<evidence type="ECO:0000256" key="3">
    <source>
        <dbReference type="RuleBase" id="RU000363"/>
    </source>
</evidence>
<dbReference type="AlphaFoldDB" id="A0AAD7C649"/>
<comment type="caution">
    <text evidence="4">The sequence shown here is derived from an EMBL/GenBank/DDBJ whole genome shotgun (WGS) entry which is preliminary data.</text>
</comment>
<evidence type="ECO:0000313" key="6">
    <source>
        <dbReference type="Proteomes" id="UP001221757"/>
    </source>
</evidence>
<keyword evidence="6" id="KW-1185">Reference proteome</keyword>